<evidence type="ECO:0000256" key="5">
    <source>
        <dbReference type="ARBA" id="ARBA00022729"/>
    </source>
</evidence>
<dbReference type="Pfam" id="PF01547">
    <property type="entry name" value="SBP_bac_1"/>
    <property type="match status" value="1"/>
</dbReference>
<evidence type="ECO:0000256" key="3">
    <source>
        <dbReference type="ARBA" id="ARBA00022496"/>
    </source>
</evidence>
<dbReference type="PROSITE" id="PS01037">
    <property type="entry name" value="SBP_BACTERIAL_1"/>
    <property type="match status" value="1"/>
</dbReference>
<evidence type="ECO:0000256" key="7">
    <source>
        <dbReference type="ARBA" id="ARBA00023065"/>
    </source>
</evidence>
<keyword evidence="10" id="KW-1185">Reference proteome</keyword>
<keyword evidence="6" id="KW-0408">Iron</keyword>
<dbReference type="PANTHER" id="PTHR30006">
    <property type="entry name" value="THIAMINE-BINDING PERIPLASMIC PROTEIN-RELATED"/>
    <property type="match status" value="1"/>
</dbReference>
<feature type="chain" id="PRO_5045557992" evidence="8">
    <location>
        <begin position="23"/>
        <end position="331"/>
    </location>
</feature>
<evidence type="ECO:0000256" key="4">
    <source>
        <dbReference type="ARBA" id="ARBA00022723"/>
    </source>
</evidence>
<evidence type="ECO:0000256" key="2">
    <source>
        <dbReference type="ARBA" id="ARBA00022448"/>
    </source>
</evidence>
<accession>A0ABS1BPF0</accession>
<dbReference type="PANTHER" id="PTHR30006:SF15">
    <property type="entry name" value="IRON-UTILIZATION PERIPLASMIC PROTEIN"/>
    <property type="match status" value="1"/>
</dbReference>
<keyword evidence="3" id="KW-0410">Iron transport</keyword>
<organism evidence="9 10">
    <name type="scientific">Kingella bonacorsii</name>
    <dbReference type="NCBI Taxonomy" id="2796361"/>
    <lineage>
        <taxon>Bacteria</taxon>
        <taxon>Pseudomonadati</taxon>
        <taxon>Pseudomonadota</taxon>
        <taxon>Betaproteobacteria</taxon>
        <taxon>Neisseriales</taxon>
        <taxon>Neisseriaceae</taxon>
        <taxon>Kingella</taxon>
    </lineage>
</organism>
<dbReference type="Proteomes" id="UP000614058">
    <property type="component" value="Unassembled WGS sequence"/>
</dbReference>
<evidence type="ECO:0000313" key="9">
    <source>
        <dbReference type="EMBL" id="MBK0395180.1"/>
    </source>
</evidence>
<protein>
    <submittedName>
        <fullName evidence="9">Iron ABC transporter substrate-binding protein</fullName>
    </submittedName>
</protein>
<evidence type="ECO:0000256" key="1">
    <source>
        <dbReference type="ARBA" id="ARBA00008520"/>
    </source>
</evidence>
<dbReference type="PIRSF" id="PIRSF002825">
    <property type="entry name" value="CfbpA"/>
    <property type="match status" value="1"/>
</dbReference>
<keyword evidence="2" id="KW-0813">Transport</keyword>
<dbReference type="CDD" id="cd13543">
    <property type="entry name" value="PBP2_Fbp"/>
    <property type="match status" value="1"/>
</dbReference>
<evidence type="ECO:0000256" key="6">
    <source>
        <dbReference type="ARBA" id="ARBA00023004"/>
    </source>
</evidence>
<name>A0ABS1BPF0_9NEIS</name>
<proteinExistence type="inferred from homology"/>
<comment type="similarity">
    <text evidence="1">Belongs to the bacterial solute-binding protein 1 family.</text>
</comment>
<keyword evidence="4" id="KW-0479">Metal-binding</keyword>
<keyword evidence="7" id="KW-0406">Ion transport</keyword>
<feature type="signal peptide" evidence="8">
    <location>
        <begin position="1"/>
        <end position="22"/>
    </location>
</feature>
<dbReference type="RefSeq" id="WP_200520987.1">
    <property type="nucleotide sequence ID" value="NZ_JAEHNZ010000001.1"/>
</dbReference>
<reference evidence="9 10" key="1">
    <citation type="journal article" date="2021" name="Pathogens">
        <title>Isolation and Characterization of Kingella bonacorsii sp. nov., A Novel Kingella Species Detected in a Stable Periodontitis Subject.</title>
        <authorList>
            <person name="Antezack A."/>
            <person name="Boxberger M."/>
            <person name="Rolland C."/>
            <person name="Monnet-Corti V."/>
            <person name="La Scola B."/>
        </authorList>
    </citation>
    <scope>NUCLEOTIDE SEQUENCE [LARGE SCALE GENOMIC DNA]</scope>
    <source>
        <strain evidence="9 10">Marseille-Q4569</strain>
    </source>
</reference>
<sequence>MKTKLKLASLAAALLCSAPAFADITVYNGQHPEATKALVAAFTQDTGIKVTLNSGKGAQLAGQLKEEGAKSPADVFYTEQTAAFADLSKAGLLAQIPANVIAQTAQKGVPTAAKKDWIALSGRARVVVYDRTKLSEKDFPKSVLDFATPAWKDKIGYVPTSGAFLEQVVAIVKMKGQKAALDWLKGLKAYGKLYAKNSVALQAVERGEVPAALINNYYWYSLAKEKGAANLNSRLHFIRHQDPGALVSYSGAAVLKSSKNQAEAQKFIAFMAGKKGQEVLAAARAEYPLHAGVKSGFDLEPYAKLEAPVVSATTAEDEALAKKLIEAAGLK</sequence>
<dbReference type="InterPro" id="IPR026045">
    <property type="entry name" value="Ferric-bd"/>
</dbReference>
<dbReference type="InterPro" id="IPR006059">
    <property type="entry name" value="SBP"/>
</dbReference>
<dbReference type="EMBL" id="JAEHNZ010000001">
    <property type="protein sequence ID" value="MBK0395180.1"/>
    <property type="molecule type" value="Genomic_DNA"/>
</dbReference>
<gene>
    <name evidence="9" type="ORF">JDW22_00930</name>
</gene>
<dbReference type="Gene3D" id="3.40.190.10">
    <property type="entry name" value="Periplasmic binding protein-like II"/>
    <property type="match status" value="2"/>
</dbReference>
<evidence type="ECO:0000313" key="10">
    <source>
        <dbReference type="Proteomes" id="UP000614058"/>
    </source>
</evidence>
<dbReference type="InterPro" id="IPR006061">
    <property type="entry name" value="SBP_1_CS"/>
</dbReference>
<comment type="caution">
    <text evidence="9">The sequence shown here is derived from an EMBL/GenBank/DDBJ whole genome shotgun (WGS) entry which is preliminary data.</text>
</comment>
<keyword evidence="5 8" id="KW-0732">Signal</keyword>
<dbReference type="SUPFAM" id="SSF53850">
    <property type="entry name" value="Periplasmic binding protein-like II"/>
    <property type="match status" value="1"/>
</dbReference>
<evidence type="ECO:0000256" key="8">
    <source>
        <dbReference type="SAM" id="SignalP"/>
    </source>
</evidence>